<organism evidence="2 3">
    <name type="scientific">Schizothecium vesticola</name>
    <dbReference type="NCBI Taxonomy" id="314040"/>
    <lineage>
        <taxon>Eukaryota</taxon>
        <taxon>Fungi</taxon>
        <taxon>Dikarya</taxon>
        <taxon>Ascomycota</taxon>
        <taxon>Pezizomycotina</taxon>
        <taxon>Sordariomycetes</taxon>
        <taxon>Sordariomycetidae</taxon>
        <taxon>Sordariales</taxon>
        <taxon>Schizotheciaceae</taxon>
        <taxon>Schizothecium</taxon>
    </lineage>
</organism>
<comment type="caution">
    <text evidence="2">The sequence shown here is derived from an EMBL/GenBank/DDBJ whole genome shotgun (WGS) entry which is preliminary data.</text>
</comment>
<sequence>MDPAQPPRDQLTPSSPLQWCRQFEPADISDADVTVQPEVLCEACLRVGPWLQDNRAVEESHRQPLTHSGSGQALEKAYKDGCHLCTLFWHSLVEPDVDKYCPSPEERLEERNTRAGQARGGSEVKLILGPAKPDGIHLRLKHSDELQDPATLKWVCLSYCWGGSSTLKLTRSTSPTLQHGVMADRLPKTIRDAVRVVLGLGLEFLWVDALCILQDSAEDWLHEAESMGDIYRGSFLTLAALGATDSSAGLFASRDPLIYSKCRISLQHSEVAGIYPAWSDYVPYQISVRQRVGFFLRQHDIASGPDADFSSTRGWVVQERILARRTLRFGPTLSWECWESATSELDPSERGIWDHDPEPLCSSFYQRVIDMGQPRDQNPPSENEQEEQVRELWDSIVSEFSEASLTVLLDRQAAILGLVSAIALRTGWKHVAGYWLPHTIRDLLWGIKASSIETRRTGLSPSWSWLSITGGVHFTPFTSSHDKYLAEIKGVDGEDRTVPMRLSCLRLRLGPLRDIGIHEAPEGWPSRNFFARKDMRGGLPDEVYILPLALTVDSEYTAVEGIQVTPSRLCPGAYERVGPFTHSMWNDADKAEMETVLETLCDVGGRETVILV</sequence>
<proteinExistence type="predicted"/>
<dbReference type="PANTHER" id="PTHR33112">
    <property type="entry name" value="DOMAIN PROTEIN, PUTATIVE-RELATED"/>
    <property type="match status" value="1"/>
</dbReference>
<accession>A0AA40FC32</accession>
<dbReference type="InterPro" id="IPR010730">
    <property type="entry name" value="HET"/>
</dbReference>
<dbReference type="AlphaFoldDB" id="A0AA40FC32"/>
<evidence type="ECO:0000313" key="2">
    <source>
        <dbReference type="EMBL" id="KAK0755048.1"/>
    </source>
</evidence>
<dbReference type="PANTHER" id="PTHR33112:SF10">
    <property type="entry name" value="TOL"/>
    <property type="match status" value="1"/>
</dbReference>
<feature type="domain" description="Heterokaryon incompatibility" evidence="1">
    <location>
        <begin position="154"/>
        <end position="319"/>
    </location>
</feature>
<protein>
    <submittedName>
        <fullName evidence="2">Heterokaryon incompatibility protein-domain-containing protein</fullName>
    </submittedName>
</protein>
<dbReference type="Proteomes" id="UP001172155">
    <property type="component" value="Unassembled WGS sequence"/>
</dbReference>
<evidence type="ECO:0000259" key="1">
    <source>
        <dbReference type="Pfam" id="PF06985"/>
    </source>
</evidence>
<gene>
    <name evidence="2" type="ORF">B0T18DRAFT_386828</name>
</gene>
<evidence type="ECO:0000313" key="3">
    <source>
        <dbReference type="Proteomes" id="UP001172155"/>
    </source>
</evidence>
<name>A0AA40FC32_9PEZI</name>
<keyword evidence="3" id="KW-1185">Reference proteome</keyword>
<reference evidence="2" key="1">
    <citation type="submission" date="2023-06" db="EMBL/GenBank/DDBJ databases">
        <title>Genome-scale phylogeny and comparative genomics of the fungal order Sordariales.</title>
        <authorList>
            <consortium name="Lawrence Berkeley National Laboratory"/>
            <person name="Hensen N."/>
            <person name="Bonometti L."/>
            <person name="Westerberg I."/>
            <person name="Brannstrom I.O."/>
            <person name="Guillou S."/>
            <person name="Cros-Aarteil S."/>
            <person name="Calhoun S."/>
            <person name="Haridas S."/>
            <person name="Kuo A."/>
            <person name="Mondo S."/>
            <person name="Pangilinan J."/>
            <person name="Riley R."/>
            <person name="LaButti K."/>
            <person name="Andreopoulos B."/>
            <person name="Lipzen A."/>
            <person name="Chen C."/>
            <person name="Yanf M."/>
            <person name="Daum C."/>
            <person name="Ng V."/>
            <person name="Clum A."/>
            <person name="Steindorff A."/>
            <person name="Ohm R."/>
            <person name="Martin F."/>
            <person name="Silar P."/>
            <person name="Natvig D."/>
            <person name="Lalanne C."/>
            <person name="Gautier V."/>
            <person name="Ament-velasquez S.L."/>
            <person name="Kruys A."/>
            <person name="Hutchinson M.I."/>
            <person name="Powell A.J."/>
            <person name="Barry K."/>
            <person name="Miller A.N."/>
            <person name="Grigoriev I.V."/>
            <person name="Debuchy R."/>
            <person name="Gladieux P."/>
            <person name="Thoren M.H."/>
            <person name="Johannesson H."/>
        </authorList>
    </citation>
    <scope>NUCLEOTIDE SEQUENCE</scope>
    <source>
        <strain evidence="2">SMH3187-1</strain>
    </source>
</reference>
<dbReference type="EMBL" id="JAUKUD010000001">
    <property type="protein sequence ID" value="KAK0755048.1"/>
    <property type="molecule type" value="Genomic_DNA"/>
</dbReference>
<dbReference type="Pfam" id="PF06985">
    <property type="entry name" value="HET"/>
    <property type="match status" value="1"/>
</dbReference>